<organism evidence="1 2">
    <name type="scientific">Burkholderia multivorans CGD2</name>
    <dbReference type="NCBI Taxonomy" id="513052"/>
    <lineage>
        <taxon>Bacteria</taxon>
        <taxon>Pseudomonadati</taxon>
        <taxon>Pseudomonadota</taxon>
        <taxon>Betaproteobacteria</taxon>
        <taxon>Burkholderiales</taxon>
        <taxon>Burkholderiaceae</taxon>
        <taxon>Burkholderia</taxon>
        <taxon>Burkholderia cepacia complex</taxon>
    </lineage>
</organism>
<dbReference type="Proteomes" id="UP000004535">
    <property type="component" value="Unassembled WGS sequence"/>
</dbReference>
<protein>
    <recommendedName>
        <fullName evidence="3">DUF1269 domain-containing protein</fullName>
    </recommendedName>
</protein>
<accession>B9BWV5</accession>
<name>B9BWV5_9BURK</name>
<evidence type="ECO:0000313" key="1">
    <source>
        <dbReference type="EMBL" id="EEE04775.1"/>
    </source>
</evidence>
<reference evidence="1 2" key="1">
    <citation type="journal article" date="2012" name="J. Bacteriol.">
        <title>Draft Genome Sequence Determination for Cystic Fibrosis and Chronic Granulomatous Disease Burkholderia multivorans Isolates.</title>
        <authorList>
            <person name="Varga J.J."/>
            <person name="Losada L."/>
            <person name="Zelazny A.M."/>
            <person name="Brinkac L."/>
            <person name="Harkins D."/>
            <person name="Radune D."/>
            <person name="Hostetler J."/>
            <person name="Sampaio E.P."/>
            <person name="Ronning C.M."/>
            <person name="Nierman W.C."/>
            <person name="Greenberg D.E."/>
            <person name="Holland S.M."/>
            <person name="Goldberg J.B."/>
        </authorList>
    </citation>
    <scope>NUCLEOTIDE SEQUENCE [LARGE SCALE GENOMIC DNA]</scope>
    <source>
        <strain evidence="1 2">CGD2</strain>
    </source>
</reference>
<gene>
    <name evidence="1" type="ORF">BURMUCGD2_6192</name>
</gene>
<evidence type="ECO:0000313" key="2">
    <source>
        <dbReference type="Proteomes" id="UP000004535"/>
    </source>
</evidence>
<sequence>MNISLACIVRNPPSIVIVASVRRSYQRRAHVASEADDDHPPMGEADRRCGGRDAGVPRRPAACGATHLQPELPMNTLIALSYPDLDTAHRALAALAALRDAQTVALSGVVLVECERDGSRTAHAADPARVSHGSLLADAFARIDASLDALRDRPVDDALIGRVARKVRAGTVTLAFAVTQLDVVRLGAALAPFGGDVLDTTLSLDDELKLVEAISKARDGAADAEPD</sequence>
<proteinExistence type="predicted"/>
<dbReference type="Pfam" id="PF06897">
    <property type="entry name" value="DUF1269"/>
    <property type="match status" value="1"/>
</dbReference>
<evidence type="ECO:0008006" key="3">
    <source>
        <dbReference type="Google" id="ProtNLM"/>
    </source>
</evidence>
<dbReference type="InterPro" id="IPR009200">
    <property type="entry name" value="DUF1269_membrane"/>
</dbReference>
<comment type="caution">
    <text evidence="1">The sequence shown here is derived from an EMBL/GenBank/DDBJ whole genome shotgun (WGS) entry which is preliminary data.</text>
</comment>
<dbReference type="EMBL" id="ACFC01000013">
    <property type="protein sequence ID" value="EEE04775.1"/>
    <property type="molecule type" value="Genomic_DNA"/>
</dbReference>
<dbReference type="AlphaFoldDB" id="B9BWV5"/>